<dbReference type="Pfam" id="PF00111">
    <property type="entry name" value="Fer2"/>
    <property type="match status" value="1"/>
</dbReference>
<evidence type="ECO:0000256" key="23">
    <source>
        <dbReference type="ARBA" id="ARBA00023201"/>
    </source>
</evidence>
<dbReference type="InterPro" id="IPR017938">
    <property type="entry name" value="Riboflavin_synthase-like_b-brl"/>
</dbReference>
<dbReference type="InterPro" id="IPR012675">
    <property type="entry name" value="Beta-grasp_dom_sf"/>
</dbReference>
<dbReference type="Gene3D" id="3.10.20.30">
    <property type="match status" value="1"/>
</dbReference>
<dbReference type="PANTHER" id="PTHR43644">
    <property type="entry name" value="NA(+)-TRANSLOCATING NADH-QUINONE REDUCTASE SUBUNIT"/>
    <property type="match status" value="1"/>
</dbReference>
<comment type="function">
    <text evidence="2">NQR complex catalyzes the reduction of ubiquinone-1 to ubiquinol by two successive reactions, coupled with the transport of Na(+) ions from the cytoplasm to the periplasm. The first step is catalyzed by NqrF, which accepts electrons from NADH and reduces ubiquinone-1 to ubisemiquinone by a one-electron transfer pathway.</text>
</comment>
<dbReference type="PRINTS" id="PR00406">
    <property type="entry name" value="CYTB5RDTASE"/>
</dbReference>
<gene>
    <name evidence="29" type="ORF">HTY61_08905</name>
</gene>
<evidence type="ECO:0000256" key="3">
    <source>
        <dbReference type="ARBA" id="ARBA00004533"/>
    </source>
</evidence>
<keyword evidence="16" id="KW-0408">Iron</keyword>
<dbReference type="SUPFAM" id="SSF52343">
    <property type="entry name" value="Ferredoxin reductase-like, C-terminal NADP-linked domain"/>
    <property type="match status" value="1"/>
</dbReference>
<dbReference type="CDD" id="cd06188">
    <property type="entry name" value="NADH_quinone_reductase"/>
    <property type="match status" value="1"/>
</dbReference>
<comment type="catalytic activity">
    <reaction evidence="26">
        <text>a ubiquinone + n Na(+)(in) + NADH + H(+) = a ubiquinol + n Na(+)(out) + NAD(+)</text>
        <dbReference type="Rhea" id="RHEA:47748"/>
        <dbReference type="Rhea" id="RHEA-COMP:9565"/>
        <dbReference type="Rhea" id="RHEA-COMP:9566"/>
        <dbReference type="ChEBI" id="CHEBI:15378"/>
        <dbReference type="ChEBI" id="CHEBI:16389"/>
        <dbReference type="ChEBI" id="CHEBI:17976"/>
        <dbReference type="ChEBI" id="CHEBI:29101"/>
        <dbReference type="ChEBI" id="CHEBI:57540"/>
        <dbReference type="ChEBI" id="CHEBI:57945"/>
        <dbReference type="EC" id="7.2.1.1"/>
    </reaction>
</comment>
<evidence type="ECO:0000256" key="8">
    <source>
        <dbReference type="ARBA" id="ARBA00022448"/>
    </source>
</evidence>
<evidence type="ECO:0000256" key="5">
    <source>
        <dbReference type="ARBA" id="ARBA00011309"/>
    </source>
</evidence>
<dbReference type="AlphaFoldDB" id="A0A6N1VCG7"/>
<evidence type="ECO:0000259" key="28">
    <source>
        <dbReference type="PROSITE" id="PS51384"/>
    </source>
</evidence>
<comment type="cofactor">
    <cofactor evidence="1">
        <name>FAD</name>
        <dbReference type="ChEBI" id="CHEBI:57692"/>
    </cofactor>
</comment>
<evidence type="ECO:0000313" key="30">
    <source>
        <dbReference type="Proteomes" id="UP000509367"/>
    </source>
</evidence>
<comment type="similarity">
    <text evidence="4">Belongs to the NqrF family.</text>
</comment>
<dbReference type="InterPro" id="IPR036010">
    <property type="entry name" value="2Fe-2S_ferredoxin-like_sf"/>
</dbReference>
<keyword evidence="23" id="KW-0739">Sodium transport</keyword>
<keyword evidence="9" id="KW-1003">Cell membrane</keyword>
<evidence type="ECO:0000256" key="21">
    <source>
        <dbReference type="ARBA" id="ARBA00023075"/>
    </source>
</evidence>
<dbReference type="CDD" id="cd00207">
    <property type="entry name" value="fer2"/>
    <property type="match status" value="1"/>
</dbReference>
<keyword evidence="22" id="KW-0472">Membrane</keyword>
<dbReference type="Gene3D" id="2.40.30.10">
    <property type="entry name" value="Translation factors"/>
    <property type="match status" value="1"/>
</dbReference>
<keyword evidence="17" id="KW-0411">Iron-sulfur</keyword>
<dbReference type="PANTHER" id="PTHR43644:SF1">
    <property type="entry name" value="NAD(P)H-FLAVIN REDUCTASE"/>
    <property type="match status" value="1"/>
</dbReference>
<keyword evidence="11" id="KW-0285">Flavoprotein</keyword>
<dbReference type="SUPFAM" id="SSF63380">
    <property type="entry name" value="Riboflavin synthase domain-like"/>
    <property type="match status" value="1"/>
</dbReference>
<dbReference type="EC" id="7.2.1.1" evidence="6"/>
<evidence type="ECO:0000256" key="26">
    <source>
        <dbReference type="ARBA" id="ARBA00048891"/>
    </source>
</evidence>
<dbReference type="PRINTS" id="PR00371">
    <property type="entry name" value="FPNCR"/>
</dbReference>
<keyword evidence="12" id="KW-0001">2Fe-2S</keyword>
<evidence type="ECO:0000256" key="17">
    <source>
        <dbReference type="ARBA" id="ARBA00023014"/>
    </source>
</evidence>
<dbReference type="Gene3D" id="3.40.50.80">
    <property type="entry name" value="Nucleotide-binding domain of ferredoxin-NADP reductase (FNR) module"/>
    <property type="match status" value="1"/>
</dbReference>
<reference evidence="29 30" key="1">
    <citation type="submission" date="2020-06" db="EMBL/GenBank/DDBJ databases">
        <title>Oricola thermophila sp. nov. isolated from a tidal sediments.</title>
        <authorList>
            <person name="Kwon K.K."/>
            <person name="Yang S.-H."/>
            <person name="Park M.-J."/>
        </authorList>
    </citation>
    <scope>NUCLEOTIDE SEQUENCE [LARGE SCALE GENOMIC DNA]</scope>
    <source>
        <strain evidence="29 30">MEBiC13590</strain>
    </source>
</reference>
<protein>
    <recommendedName>
        <fullName evidence="7">Na(+)-translocating NADH-quinone reductase subunit F</fullName>
        <ecNumber evidence="6">7.2.1.1</ecNumber>
    </recommendedName>
    <alternativeName>
        <fullName evidence="25">NQR complex subunit F</fullName>
    </alternativeName>
    <alternativeName>
        <fullName evidence="24">NQR-1 subunit F</fullName>
    </alternativeName>
</protein>
<keyword evidence="10" id="KW-0997">Cell inner membrane</keyword>
<dbReference type="InterPro" id="IPR001433">
    <property type="entry name" value="OxRdtase_FAD/NAD-bd"/>
</dbReference>
<keyword evidence="30" id="KW-1185">Reference proteome</keyword>
<dbReference type="GO" id="GO:0046872">
    <property type="term" value="F:metal ion binding"/>
    <property type="evidence" value="ECO:0007669"/>
    <property type="project" value="UniProtKB-KW"/>
</dbReference>
<comment type="subcellular location">
    <subcellularLocation>
        <location evidence="3">Cell inner membrane</location>
    </subcellularLocation>
</comment>
<dbReference type="Pfam" id="PF00175">
    <property type="entry name" value="NAD_binding_1"/>
    <property type="match status" value="1"/>
</dbReference>
<name>A0A6N1VCG7_9HYPH</name>
<keyword evidence="18" id="KW-0520">NAD</keyword>
<dbReference type="KEGG" id="orm:HTY61_08905"/>
<dbReference type="GO" id="GO:0006814">
    <property type="term" value="P:sodium ion transport"/>
    <property type="evidence" value="ECO:0007669"/>
    <property type="project" value="UniProtKB-KW"/>
</dbReference>
<dbReference type="Pfam" id="PF00970">
    <property type="entry name" value="FAD_binding_6"/>
    <property type="match status" value="1"/>
</dbReference>
<evidence type="ECO:0000256" key="10">
    <source>
        <dbReference type="ARBA" id="ARBA00022519"/>
    </source>
</evidence>
<dbReference type="PROSITE" id="PS51384">
    <property type="entry name" value="FAD_FR"/>
    <property type="match status" value="1"/>
</dbReference>
<dbReference type="InterPro" id="IPR001709">
    <property type="entry name" value="Flavoprot_Pyr_Nucl_cyt_Rdtase"/>
</dbReference>
<dbReference type="InterPro" id="IPR039261">
    <property type="entry name" value="FNR_nucleotide-bd"/>
</dbReference>
<dbReference type="GO" id="GO:0016655">
    <property type="term" value="F:oxidoreductase activity, acting on NAD(P)H, quinone or similar compound as acceptor"/>
    <property type="evidence" value="ECO:0007669"/>
    <property type="project" value="InterPro"/>
</dbReference>
<evidence type="ECO:0000256" key="9">
    <source>
        <dbReference type="ARBA" id="ARBA00022475"/>
    </source>
</evidence>
<evidence type="ECO:0000256" key="19">
    <source>
        <dbReference type="ARBA" id="ARBA00023053"/>
    </source>
</evidence>
<keyword evidence="20" id="KW-0406">Ion transport</keyword>
<dbReference type="SUPFAM" id="SSF54292">
    <property type="entry name" value="2Fe-2S ferredoxin-like"/>
    <property type="match status" value="1"/>
</dbReference>
<evidence type="ECO:0000313" key="29">
    <source>
        <dbReference type="EMBL" id="QKV18560.1"/>
    </source>
</evidence>
<feature type="domain" description="2Fe-2S ferredoxin-type" evidence="27">
    <location>
        <begin position="33"/>
        <end position="126"/>
    </location>
</feature>
<evidence type="ECO:0000256" key="1">
    <source>
        <dbReference type="ARBA" id="ARBA00001974"/>
    </source>
</evidence>
<evidence type="ECO:0000256" key="20">
    <source>
        <dbReference type="ARBA" id="ARBA00023065"/>
    </source>
</evidence>
<dbReference type="RefSeq" id="WP_175276453.1">
    <property type="nucleotide sequence ID" value="NZ_CP054836.1"/>
</dbReference>
<keyword evidence="19" id="KW-0915">Sodium</keyword>
<dbReference type="InterPro" id="IPR008333">
    <property type="entry name" value="Cbr1-like_FAD-bd_dom"/>
</dbReference>
<dbReference type="InterPro" id="IPR001041">
    <property type="entry name" value="2Fe-2S_ferredoxin-type"/>
</dbReference>
<evidence type="ECO:0000256" key="11">
    <source>
        <dbReference type="ARBA" id="ARBA00022630"/>
    </source>
</evidence>
<evidence type="ECO:0000256" key="18">
    <source>
        <dbReference type="ARBA" id="ARBA00023027"/>
    </source>
</evidence>
<keyword evidence="15" id="KW-1278">Translocase</keyword>
<dbReference type="GO" id="GO:0051537">
    <property type="term" value="F:2 iron, 2 sulfur cluster binding"/>
    <property type="evidence" value="ECO:0007669"/>
    <property type="project" value="UniProtKB-KW"/>
</dbReference>
<proteinExistence type="inferred from homology"/>
<dbReference type="PROSITE" id="PS51085">
    <property type="entry name" value="2FE2S_FER_2"/>
    <property type="match status" value="1"/>
</dbReference>
<evidence type="ECO:0000256" key="14">
    <source>
        <dbReference type="ARBA" id="ARBA00022827"/>
    </source>
</evidence>
<dbReference type="InterPro" id="IPR010205">
    <property type="entry name" value="NqrF"/>
</dbReference>
<dbReference type="InterPro" id="IPR017927">
    <property type="entry name" value="FAD-bd_FR_type"/>
</dbReference>
<keyword evidence="8" id="KW-0813">Transport</keyword>
<evidence type="ECO:0000256" key="2">
    <source>
        <dbReference type="ARBA" id="ARBA00002972"/>
    </source>
</evidence>
<dbReference type="NCBIfam" id="TIGR01941">
    <property type="entry name" value="nqrF"/>
    <property type="match status" value="1"/>
</dbReference>
<keyword evidence="14" id="KW-0274">FAD</keyword>
<evidence type="ECO:0000256" key="13">
    <source>
        <dbReference type="ARBA" id="ARBA00022723"/>
    </source>
</evidence>
<dbReference type="Proteomes" id="UP000509367">
    <property type="component" value="Chromosome"/>
</dbReference>
<sequence>MIEIVLGSLVIVVLVVVLTAGLLTTHRKLGPQGAVIVKVNDSKTIEASRGSRLLGILHGAGVGIPAACGGNGTCGLCRVTVTGEGAGEPQATERGILSAAERKSNIRLACQVSVRGPVSVYVPEEILAAESFACTVLSNRMLAPLIRELVLEVPEGRMIDFRAGSFMQLTAPPYELDFSEIEVPAEFEEAWNIAGWHMLRSKSLKSVTRAYSIANRPEDAGRLVFNIRLAAPPAGRETDIPPGVVSSYLFSLKQGDSIDVSGPFGEFHVQPTNREMIFIGGGVGMAPLRAMVHEQIGSGTKRKMSYFYGARSAADLFYREEFDAIAREHDNFTWTPALSDPAPGDRWTGATGFIHETVRDALRNHPAPEECEYYLCGPPVMISAVLATLEKLGVERNSIFNDDFGA</sequence>
<evidence type="ECO:0000256" key="22">
    <source>
        <dbReference type="ARBA" id="ARBA00023136"/>
    </source>
</evidence>
<keyword evidence="13" id="KW-0479">Metal-binding</keyword>
<keyword evidence="21 29" id="KW-0830">Ubiquinone</keyword>
<evidence type="ECO:0000256" key="4">
    <source>
        <dbReference type="ARBA" id="ARBA00005570"/>
    </source>
</evidence>
<evidence type="ECO:0000256" key="24">
    <source>
        <dbReference type="ARBA" id="ARBA00030032"/>
    </source>
</evidence>
<evidence type="ECO:0000256" key="6">
    <source>
        <dbReference type="ARBA" id="ARBA00013099"/>
    </source>
</evidence>
<evidence type="ECO:0000256" key="7">
    <source>
        <dbReference type="ARBA" id="ARBA00019729"/>
    </source>
</evidence>
<evidence type="ECO:0000256" key="25">
    <source>
        <dbReference type="ARBA" id="ARBA00030787"/>
    </source>
</evidence>
<comment type="subunit">
    <text evidence="5">Composed of six subunits; NqrA, NqrB, NqrC, NqrD, NqrE and NqrF.</text>
</comment>
<dbReference type="FunFam" id="3.40.50.80:FF:000014">
    <property type="entry name" value="Na(+)-translocating NADH-quinone reductase subunit F"/>
    <property type="match status" value="1"/>
</dbReference>
<evidence type="ECO:0000259" key="27">
    <source>
        <dbReference type="PROSITE" id="PS51085"/>
    </source>
</evidence>
<dbReference type="EMBL" id="CP054836">
    <property type="protein sequence ID" value="QKV18560.1"/>
    <property type="molecule type" value="Genomic_DNA"/>
</dbReference>
<organism evidence="29 30">
    <name type="scientific">Oricola thermophila</name>
    <dbReference type="NCBI Taxonomy" id="2742145"/>
    <lineage>
        <taxon>Bacteria</taxon>
        <taxon>Pseudomonadati</taxon>
        <taxon>Pseudomonadota</taxon>
        <taxon>Alphaproteobacteria</taxon>
        <taxon>Hyphomicrobiales</taxon>
        <taxon>Ahrensiaceae</taxon>
        <taxon>Oricola</taxon>
    </lineage>
</organism>
<dbReference type="GO" id="GO:0005886">
    <property type="term" value="C:plasma membrane"/>
    <property type="evidence" value="ECO:0007669"/>
    <property type="project" value="UniProtKB-SubCell"/>
</dbReference>
<accession>A0A6N1VCG7</accession>
<feature type="domain" description="FAD-binding FR-type" evidence="28">
    <location>
        <begin position="129"/>
        <end position="270"/>
    </location>
</feature>
<evidence type="ECO:0000256" key="15">
    <source>
        <dbReference type="ARBA" id="ARBA00022967"/>
    </source>
</evidence>
<evidence type="ECO:0000256" key="16">
    <source>
        <dbReference type="ARBA" id="ARBA00023004"/>
    </source>
</evidence>
<evidence type="ECO:0000256" key="12">
    <source>
        <dbReference type="ARBA" id="ARBA00022714"/>
    </source>
</evidence>